<keyword evidence="3" id="KW-1185">Reference proteome</keyword>
<dbReference type="AlphaFoldDB" id="A0AAV5MW01"/>
<dbReference type="RefSeq" id="WP_036024597.1">
    <property type="nucleotide sequence ID" value="NZ_BRLH01000001.1"/>
</dbReference>
<dbReference type="EMBL" id="BRLH01000001">
    <property type="protein sequence ID" value="GKX54013.1"/>
    <property type="molecule type" value="Genomic_DNA"/>
</dbReference>
<proteinExistence type="predicted"/>
<reference evidence="2" key="1">
    <citation type="submission" date="2022-06" db="EMBL/GenBank/DDBJ databases">
        <title>Draft genome sequences of Leminorella grimontii str. JCM5902.</title>
        <authorList>
            <person name="Wakabayashi Y."/>
            <person name="Kojima K."/>
        </authorList>
    </citation>
    <scope>NUCLEOTIDE SEQUENCE</scope>
    <source>
        <strain evidence="2">JCM 5902</strain>
    </source>
</reference>
<gene>
    <name evidence="2" type="ORF">SOASR030_01250</name>
</gene>
<sequence>MYKSKAALAVFILAFASGAWANMRAAINHIELPSSPLTLPQGQKPMPQLVVQSETLDVDCDYGRCWVEAVYHITSSADATLDFAFIMPANTPVEAKVAGKYSAAKVTLERDAPEAPDPSYWNRCWSASECAAVLPLYRASFTGEVFKLRSPISSR</sequence>
<dbReference type="Proteomes" id="UP001058124">
    <property type="component" value="Unassembled WGS sequence"/>
</dbReference>
<feature type="chain" id="PRO_5043697329" evidence="1">
    <location>
        <begin position="22"/>
        <end position="155"/>
    </location>
</feature>
<comment type="caution">
    <text evidence="2">The sequence shown here is derived from an EMBL/GenBank/DDBJ whole genome shotgun (WGS) entry which is preliminary data.</text>
</comment>
<evidence type="ECO:0000256" key="1">
    <source>
        <dbReference type="SAM" id="SignalP"/>
    </source>
</evidence>
<feature type="signal peptide" evidence="1">
    <location>
        <begin position="1"/>
        <end position="21"/>
    </location>
</feature>
<organism evidence="2 3">
    <name type="scientific">Leminorella grimontii</name>
    <dbReference type="NCBI Taxonomy" id="82981"/>
    <lineage>
        <taxon>Bacteria</taxon>
        <taxon>Pseudomonadati</taxon>
        <taxon>Pseudomonadota</taxon>
        <taxon>Gammaproteobacteria</taxon>
        <taxon>Enterobacterales</taxon>
        <taxon>Budviciaceae</taxon>
        <taxon>Leminorella</taxon>
    </lineage>
</organism>
<name>A0AAV5MW01_9GAMM</name>
<evidence type="ECO:0000313" key="3">
    <source>
        <dbReference type="Proteomes" id="UP001058124"/>
    </source>
</evidence>
<keyword evidence="1" id="KW-0732">Signal</keyword>
<accession>A0AAV5MW01</accession>
<protein>
    <submittedName>
        <fullName evidence="2">Uncharacterized protein</fullName>
    </submittedName>
</protein>
<evidence type="ECO:0000313" key="2">
    <source>
        <dbReference type="EMBL" id="GKX54013.1"/>
    </source>
</evidence>